<dbReference type="EMBL" id="JALJOU010000061">
    <property type="protein sequence ID" value="KAK9826897.1"/>
    <property type="molecule type" value="Genomic_DNA"/>
</dbReference>
<sequence length="288" mass="30893">MRVSLPAGAASTACTRTSTCSPSAHVSAARPQRRLRTCDPFKGGVQSLQASVQSAHRLQKSVGVQCSAPGLVVKEASTGVEFPEVVSLWGSSEKFRSVGAGVRAKKFAFVPVKVYAVTVYVEAEKAARELGVRSRGGFFADDADEDYALALVDGAFAKALVVHLVRKVDGKTFYEALEEALAPRLRLAGEGAALQRFGDFFQGRTLEKGTEVVMLWRTEGPVELALRPEGGPDLLQLTPDLRIEAVSLGRALFEVYLGSNSVVPEARSIWAQGARALLATEQVRRSTT</sequence>
<accession>A0AAW1QZJ2</accession>
<dbReference type="Gene3D" id="3.50.70.10">
    <property type="match status" value="1"/>
</dbReference>
<dbReference type="Gene3D" id="1.10.890.20">
    <property type="match status" value="1"/>
</dbReference>
<feature type="domain" description="Chalcone isomerase" evidence="3">
    <location>
        <begin position="80"/>
        <end position="272"/>
    </location>
</feature>
<dbReference type="GO" id="GO:0016872">
    <property type="term" value="F:intramolecular lyase activity"/>
    <property type="evidence" value="ECO:0007669"/>
    <property type="project" value="InterPro"/>
</dbReference>
<dbReference type="InterPro" id="IPR016088">
    <property type="entry name" value="Chalcone_isomerase_3-sand"/>
</dbReference>
<evidence type="ECO:0000256" key="1">
    <source>
        <dbReference type="ARBA" id="ARBA00007166"/>
    </source>
</evidence>
<dbReference type="Pfam" id="PF02431">
    <property type="entry name" value="Chalcone"/>
    <property type="match status" value="1"/>
</dbReference>
<name>A0AAW1QZJ2_9CHLO</name>
<dbReference type="SUPFAM" id="SSF54626">
    <property type="entry name" value="Chalcone isomerase"/>
    <property type="match status" value="1"/>
</dbReference>
<comment type="caution">
    <text evidence="4">The sequence shown here is derived from an EMBL/GenBank/DDBJ whole genome shotgun (WGS) entry which is preliminary data.</text>
</comment>
<reference evidence="4 5" key="1">
    <citation type="journal article" date="2024" name="Nat. Commun.">
        <title>Phylogenomics reveals the evolutionary origins of lichenization in chlorophyte algae.</title>
        <authorList>
            <person name="Puginier C."/>
            <person name="Libourel C."/>
            <person name="Otte J."/>
            <person name="Skaloud P."/>
            <person name="Haon M."/>
            <person name="Grisel S."/>
            <person name="Petersen M."/>
            <person name="Berrin J.G."/>
            <person name="Delaux P.M."/>
            <person name="Dal Grande F."/>
            <person name="Keller J."/>
        </authorList>
    </citation>
    <scope>NUCLEOTIDE SEQUENCE [LARGE SCALE GENOMIC DNA]</scope>
    <source>
        <strain evidence="4 5">SAG 245.80</strain>
    </source>
</reference>
<keyword evidence="5" id="KW-1185">Reference proteome</keyword>
<dbReference type="AlphaFoldDB" id="A0AAW1QZJ2"/>
<evidence type="ECO:0000313" key="4">
    <source>
        <dbReference type="EMBL" id="KAK9826897.1"/>
    </source>
</evidence>
<protein>
    <recommendedName>
        <fullName evidence="2">Chalcone-flavonone isomerase family protein</fullName>
    </recommendedName>
</protein>
<evidence type="ECO:0000313" key="5">
    <source>
        <dbReference type="Proteomes" id="UP001445335"/>
    </source>
</evidence>
<dbReference type="InterPro" id="IPR036298">
    <property type="entry name" value="Chalcone_isomerase_sf"/>
</dbReference>
<comment type="similarity">
    <text evidence="1 2">Belongs to the chalcone isomerase family.</text>
</comment>
<dbReference type="Proteomes" id="UP001445335">
    <property type="component" value="Unassembled WGS sequence"/>
</dbReference>
<evidence type="ECO:0000259" key="3">
    <source>
        <dbReference type="Pfam" id="PF02431"/>
    </source>
</evidence>
<gene>
    <name evidence="4" type="ORF">WJX81_006395</name>
</gene>
<proteinExistence type="inferred from homology"/>
<dbReference type="PANTHER" id="PTHR47698:SF2">
    <property type="entry name" value="FATTY-ACID-BINDING PROTEIN 3, CHLOROPLASTIC"/>
    <property type="match status" value="1"/>
</dbReference>
<evidence type="ECO:0000256" key="2">
    <source>
        <dbReference type="RuleBase" id="RU361158"/>
    </source>
</evidence>
<dbReference type="PANTHER" id="PTHR47698">
    <property type="entry name" value="FATTY-ACID-BINDING PROTEIN 3, CHLOROPLASTIC"/>
    <property type="match status" value="1"/>
</dbReference>
<dbReference type="InterPro" id="IPR016089">
    <property type="entry name" value="Chalcone_isomerase_bundle_sf"/>
</dbReference>
<organism evidence="4 5">
    <name type="scientific">Elliptochloris bilobata</name>
    <dbReference type="NCBI Taxonomy" id="381761"/>
    <lineage>
        <taxon>Eukaryota</taxon>
        <taxon>Viridiplantae</taxon>
        <taxon>Chlorophyta</taxon>
        <taxon>core chlorophytes</taxon>
        <taxon>Trebouxiophyceae</taxon>
        <taxon>Trebouxiophyceae incertae sedis</taxon>
        <taxon>Elliptochloris clade</taxon>
        <taxon>Elliptochloris</taxon>
    </lineage>
</organism>
<dbReference type="InterPro" id="IPR016087">
    <property type="entry name" value="Chalcone_isomerase"/>
</dbReference>